<dbReference type="OrthoDB" id="9808546at2"/>
<comment type="caution">
    <text evidence="2">The sequence shown here is derived from an EMBL/GenBank/DDBJ whole genome shotgun (WGS) entry which is preliminary data.</text>
</comment>
<gene>
    <name evidence="2" type="ORF">EET67_18045</name>
</gene>
<accession>A0A432V2N1</accession>
<proteinExistence type="predicted"/>
<keyword evidence="1" id="KW-0732">Signal</keyword>
<dbReference type="AlphaFoldDB" id="A0A432V2N1"/>
<sequence>MSRIAQFAMAAFFAAGSVFAMPAVSLAADQVVYSDQGASLCTEQRYLSKIVDRFGYQVRNVPNLPNVAISDFNLIQQVRYEPVAERHPIARLYCTANASLSDGQQRQIWYLIEGRMGFVGIGDNVEFCVAGFDRWMVYNGGCRVLH</sequence>
<reference evidence="2 3" key="1">
    <citation type="submission" date="2018-11" db="EMBL/GenBank/DDBJ databases">
        <title>Pseudaminobacter arsenicus sp. nov., an arsenic-resistant bacterium isolated from arsenic-rich aquifers.</title>
        <authorList>
            <person name="Mu Y."/>
        </authorList>
    </citation>
    <scope>NUCLEOTIDE SEQUENCE [LARGE SCALE GENOMIC DNA]</scope>
    <source>
        <strain evidence="2 3">CB3</strain>
    </source>
</reference>
<evidence type="ECO:0008006" key="4">
    <source>
        <dbReference type="Google" id="ProtNLM"/>
    </source>
</evidence>
<dbReference type="EMBL" id="RKST01000019">
    <property type="protein sequence ID" value="RUM96447.1"/>
    <property type="molecule type" value="Genomic_DNA"/>
</dbReference>
<evidence type="ECO:0000256" key="1">
    <source>
        <dbReference type="SAM" id="SignalP"/>
    </source>
</evidence>
<feature type="chain" id="PRO_5019582328" description="Phage portal protein" evidence="1">
    <location>
        <begin position="21"/>
        <end position="146"/>
    </location>
</feature>
<evidence type="ECO:0000313" key="3">
    <source>
        <dbReference type="Proteomes" id="UP000281647"/>
    </source>
</evidence>
<dbReference type="RefSeq" id="WP_128627937.1">
    <property type="nucleotide sequence ID" value="NZ_RKST01000019.1"/>
</dbReference>
<organism evidence="2 3">
    <name type="scientific">Borborobacter arsenicus</name>
    <dbReference type="NCBI Taxonomy" id="1851146"/>
    <lineage>
        <taxon>Bacteria</taxon>
        <taxon>Pseudomonadati</taxon>
        <taxon>Pseudomonadota</taxon>
        <taxon>Alphaproteobacteria</taxon>
        <taxon>Hyphomicrobiales</taxon>
        <taxon>Phyllobacteriaceae</taxon>
        <taxon>Borborobacter</taxon>
    </lineage>
</organism>
<feature type="signal peptide" evidence="1">
    <location>
        <begin position="1"/>
        <end position="20"/>
    </location>
</feature>
<evidence type="ECO:0000313" key="2">
    <source>
        <dbReference type="EMBL" id="RUM96447.1"/>
    </source>
</evidence>
<name>A0A432V2N1_9HYPH</name>
<protein>
    <recommendedName>
        <fullName evidence="4">Phage portal protein</fullName>
    </recommendedName>
</protein>
<dbReference type="Proteomes" id="UP000281647">
    <property type="component" value="Unassembled WGS sequence"/>
</dbReference>
<keyword evidence="3" id="KW-1185">Reference proteome</keyword>